<proteinExistence type="predicted"/>
<dbReference type="STRING" id="936435.F8QJ73"/>
<evidence type="ECO:0000313" key="3">
    <source>
        <dbReference type="Proteomes" id="UP000008063"/>
    </source>
</evidence>
<keyword evidence="3" id="KW-1185">Reference proteome</keyword>
<reference evidence="3" key="1">
    <citation type="journal article" date="2011" name="Science">
        <title>The plant cell wall-decomposing machinery underlies the functional diversity of forest fungi.</title>
        <authorList>
            <person name="Eastwood D.C."/>
            <person name="Floudas D."/>
            <person name="Binder M."/>
            <person name="Majcherczyk A."/>
            <person name="Schneider P."/>
            <person name="Aerts A."/>
            <person name="Asiegbu F.O."/>
            <person name="Baker S.E."/>
            <person name="Barry K."/>
            <person name="Bendiksby M."/>
            <person name="Blumentritt M."/>
            <person name="Coutinho P.M."/>
            <person name="Cullen D."/>
            <person name="de Vries R.P."/>
            <person name="Gathman A."/>
            <person name="Goodell B."/>
            <person name="Henrissat B."/>
            <person name="Ihrmark K."/>
            <person name="Kauserud H."/>
            <person name="Kohler A."/>
            <person name="LaButti K."/>
            <person name="Lapidus A."/>
            <person name="Lavin J.L."/>
            <person name="Lee Y.-H."/>
            <person name="Lindquist E."/>
            <person name="Lilly W."/>
            <person name="Lucas S."/>
            <person name="Morin E."/>
            <person name="Murat C."/>
            <person name="Oguiza J.A."/>
            <person name="Park J."/>
            <person name="Pisabarro A.G."/>
            <person name="Riley R."/>
            <person name="Rosling A."/>
            <person name="Salamov A."/>
            <person name="Schmidt O."/>
            <person name="Schmutz J."/>
            <person name="Skrede I."/>
            <person name="Stenlid J."/>
            <person name="Wiebenga A."/>
            <person name="Xie X."/>
            <person name="Kuees U."/>
            <person name="Hibbett D.S."/>
            <person name="Hoffmeister D."/>
            <person name="Hoegberg N."/>
            <person name="Martin F."/>
            <person name="Grigoriev I.V."/>
            <person name="Watkinson S.C."/>
        </authorList>
    </citation>
    <scope>NUCLEOTIDE SEQUENCE [LARGE SCALE GENOMIC DNA]</scope>
    <source>
        <strain evidence="3">strain S7.3</strain>
    </source>
</reference>
<organism evidence="3">
    <name type="scientific">Serpula lacrymans var. lacrymans (strain S7.3)</name>
    <name type="common">Dry rot fungus</name>
    <dbReference type="NCBI Taxonomy" id="936435"/>
    <lineage>
        <taxon>Eukaryota</taxon>
        <taxon>Fungi</taxon>
        <taxon>Dikarya</taxon>
        <taxon>Basidiomycota</taxon>
        <taxon>Agaricomycotina</taxon>
        <taxon>Agaricomycetes</taxon>
        <taxon>Agaricomycetidae</taxon>
        <taxon>Boletales</taxon>
        <taxon>Coniophorineae</taxon>
        <taxon>Serpulaceae</taxon>
        <taxon>Serpula</taxon>
    </lineage>
</organism>
<dbReference type="EMBL" id="GL945554">
    <property type="protein sequence ID" value="EGN91644.1"/>
    <property type="molecule type" value="Genomic_DNA"/>
</dbReference>
<name>F8QJ73_SERL3</name>
<feature type="compositionally biased region" description="Pro residues" evidence="1">
    <location>
        <begin position="87"/>
        <end position="97"/>
    </location>
</feature>
<dbReference type="AlphaFoldDB" id="F8QJ73"/>
<feature type="region of interest" description="Disordered" evidence="1">
    <location>
        <begin position="49"/>
        <end position="150"/>
    </location>
</feature>
<feature type="compositionally biased region" description="Pro residues" evidence="1">
    <location>
        <begin position="69"/>
        <end position="81"/>
    </location>
</feature>
<evidence type="ECO:0000256" key="1">
    <source>
        <dbReference type="SAM" id="MobiDB-lite"/>
    </source>
</evidence>
<dbReference type="InParanoid" id="F8QJ73"/>
<evidence type="ECO:0000313" key="2">
    <source>
        <dbReference type="EMBL" id="EGN91644.1"/>
    </source>
</evidence>
<gene>
    <name evidence="2" type="ORF">SERLA73DRAFT_157472</name>
</gene>
<dbReference type="HOGENOM" id="CLU_103879_0_0_1"/>
<protein>
    <submittedName>
        <fullName evidence="2">Uncharacterized protein</fullName>
    </submittedName>
</protein>
<dbReference type="Proteomes" id="UP000008063">
    <property type="component" value="Unassembled WGS sequence"/>
</dbReference>
<accession>F8QJ73</accession>
<sequence>MMERSSMPARVQADGWVLAAKAKGTGFTGQNLEGENNAYDQVQKESQIIEINANNAPQDLPDPQALIDPPNPQAPIIPPDPQNDQPPAQPPVPPPVAPRRSTRLRQPTQYVRDLLQGKGLISKTDKEPTLPRGIQLNLNDPEGTDEEERDDKALRDLAQNVAMAARMADLDGVEPRTVEEAKNCPDWNKWESAINEELERLDKARTWTYVEKP</sequence>